<keyword evidence="3" id="KW-1185">Reference proteome</keyword>
<dbReference type="OrthoDB" id="5935280at2"/>
<accession>A0A5R8YKC3</accession>
<name>A0A5R8YKC3_9PSED</name>
<evidence type="ECO:0000313" key="2">
    <source>
        <dbReference type="EMBL" id="TLP53487.1"/>
    </source>
</evidence>
<organism evidence="2 3">
    <name type="scientific">Pseudomonas mosselii</name>
    <dbReference type="NCBI Taxonomy" id="78327"/>
    <lineage>
        <taxon>Bacteria</taxon>
        <taxon>Pseudomonadati</taxon>
        <taxon>Pseudomonadota</taxon>
        <taxon>Gammaproteobacteria</taxon>
        <taxon>Pseudomonadales</taxon>
        <taxon>Pseudomonadaceae</taxon>
        <taxon>Pseudomonas</taxon>
    </lineage>
</organism>
<proteinExistence type="predicted"/>
<feature type="transmembrane region" description="Helical" evidence="1">
    <location>
        <begin position="98"/>
        <end position="116"/>
    </location>
</feature>
<keyword evidence="1" id="KW-0472">Membrane</keyword>
<reference evidence="2 3" key="1">
    <citation type="submission" date="2019-05" db="EMBL/GenBank/DDBJ databases">
        <title>Pseudomonas sp. SC006 isolated from lettuce that can produce HBGAs.</title>
        <authorList>
            <person name="Wang D."/>
            <person name="Liao N."/>
            <person name="Liu D."/>
            <person name="Zhang Z."/>
            <person name="Zou S."/>
        </authorList>
    </citation>
    <scope>NUCLEOTIDE SEQUENCE [LARGE SCALE GENOMIC DNA]</scope>
    <source>
        <strain evidence="2 3">SC006</strain>
    </source>
</reference>
<dbReference type="AlphaFoldDB" id="A0A5R8YKC3"/>
<dbReference type="Proteomes" id="UP000309819">
    <property type="component" value="Unassembled WGS sequence"/>
</dbReference>
<sequence length="141" mass="16076">MDRAYNTAPAHTAPRRSYLSRHWRGELSLTRTFWLNGVAVRLLFDALATPQVETLLGNPSRDPIDSAYLAGVLIGISLILWLWQLVGLWRCARRHSEFVGVVVPLLIVAVLAHYTYTFTQGFIPGFIKSFNEQLEYSRQSR</sequence>
<evidence type="ECO:0000256" key="1">
    <source>
        <dbReference type="SAM" id="Phobius"/>
    </source>
</evidence>
<protein>
    <submittedName>
        <fullName evidence="2">Uncharacterized protein</fullName>
    </submittedName>
</protein>
<keyword evidence="1" id="KW-1133">Transmembrane helix</keyword>
<gene>
    <name evidence="2" type="ORF">FEM01_23035</name>
</gene>
<dbReference type="RefSeq" id="WP_138221754.1">
    <property type="nucleotide sequence ID" value="NZ_VAUO01000021.1"/>
</dbReference>
<comment type="caution">
    <text evidence="2">The sequence shown here is derived from an EMBL/GenBank/DDBJ whole genome shotgun (WGS) entry which is preliminary data.</text>
</comment>
<keyword evidence="1" id="KW-0812">Transmembrane</keyword>
<evidence type="ECO:0000313" key="3">
    <source>
        <dbReference type="Proteomes" id="UP000309819"/>
    </source>
</evidence>
<feature type="transmembrane region" description="Helical" evidence="1">
    <location>
        <begin position="67"/>
        <end position="86"/>
    </location>
</feature>
<dbReference type="EMBL" id="VAUO01000021">
    <property type="protein sequence ID" value="TLP53487.1"/>
    <property type="molecule type" value="Genomic_DNA"/>
</dbReference>